<dbReference type="PROSITE" id="PS51352">
    <property type="entry name" value="THIOREDOXIN_2"/>
    <property type="match status" value="1"/>
</dbReference>
<feature type="domain" description="Thioredoxin" evidence="4">
    <location>
        <begin position="51"/>
        <end position="215"/>
    </location>
</feature>
<keyword evidence="6" id="KW-1185">Reference proteome</keyword>
<comment type="similarity">
    <text evidence="1">Belongs to the SCO1/2 family.</text>
</comment>
<dbReference type="EMBL" id="JBHRZG010000002">
    <property type="protein sequence ID" value="MFC3831818.1"/>
    <property type="molecule type" value="Genomic_DNA"/>
</dbReference>
<dbReference type="InterPro" id="IPR013766">
    <property type="entry name" value="Thioredoxin_domain"/>
</dbReference>
<evidence type="ECO:0000259" key="4">
    <source>
        <dbReference type="PROSITE" id="PS51352"/>
    </source>
</evidence>
<evidence type="ECO:0000256" key="2">
    <source>
        <dbReference type="ARBA" id="ARBA00023008"/>
    </source>
</evidence>
<keyword evidence="3" id="KW-0812">Transmembrane</keyword>
<protein>
    <submittedName>
        <fullName evidence="5">SCO family protein</fullName>
    </submittedName>
</protein>
<dbReference type="SUPFAM" id="SSF52833">
    <property type="entry name" value="Thioredoxin-like"/>
    <property type="match status" value="1"/>
</dbReference>
<proteinExistence type="inferred from homology"/>
<evidence type="ECO:0000256" key="1">
    <source>
        <dbReference type="ARBA" id="ARBA00010996"/>
    </source>
</evidence>
<keyword evidence="3" id="KW-1133">Transmembrane helix</keyword>
<evidence type="ECO:0000313" key="6">
    <source>
        <dbReference type="Proteomes" id="UP001595803"/>
    </source>
</evidence>
<evidence type="ECO:0000313" key="5">
    <source>
        <dbReference type="EMBL" id="MFC3831818.1"/>
    </source>
</evidence>
<dbReference type="PANTHER" id="PTHR12151">
    <property type="entry name" value="ELECTRON TRANSPORT PROTIN SCO1/SENC FAMILY MEMBER"/>
    <property type="match status" value="1"/>
</dbReference>
<dbReference type="PANTHER" id="PTHR12151:SF25">
    <property type="entry name" value="LINALOOL DEHYDRATASE_ISOMERASE DOMAIN-CONTAINING PROTEIN"/>
    <property type="match status" value="1"/>
</dbReference>
<dbReference type="InterPro" id="IPR003782">
    <property type="entry name" value="SCO1/SenC"/>
</dbReference>
<dbReference type="RefSeq" id="WP_322473874.1">
    <property type="nucleotide sequence ID" value="NZ_JBHRZG010000002.1"/>
</dbReference>
<feature type="transmembrane region" description="Helical" evidence="3">
    <location>
        <begin position="17"/>
        <end position="39"/>
    </location>
</feature>
<dbReference type="Proteomes" id="UP001595803">
    <property type="component" value="Unassembled WGS sequence"/>
</dbReference>
<gene>
    <name evidence="5" type="ORF">ACFOSB_02940</name>
</gene>
<dbReference type="CDD" id="cd02968">
    <property type="entry name" value="SCO"/>
    <property type="match status" value="1"/>
</dbReference>
<dbReference type="Pfam" id="PF02630">
    <property type="entry name" value="SCO1-SenC"/>
    <property type="match status" value="1"/>
</dbReference>
<comment type="caution">
    <text evidence="5">The sequence shown here is derived from an EMBL/GenBank/DDBJ whole genome shotgun (WGS) entry which is preliminary data.</text>
</comment>
<keyword evidence="2" id="KW-0186">Copper</keyword>
<organism evidence="5 6">
    <name type="scientific">Deinococcus rufus</name>
    <dbReference type="NCBI Taxonomy" id="2136097"/>
    <lineage>
        <taxon>Bacteria</taxon>
        <taxon>Thermotogati</taxon>
        <taxon>Deinococcota</taxon>
        <taxon>Deinococci</taxon>
        <taxon>Deinococcales</taxon>
        <taxon>Deinococcaceae</taxon>
        <taxon>Deinococcus</taxon>
    </lineage>
</organism>
<sequence>MTDVTPVLEPAVPRRPWYVSALLAAVGVTLLLLAAWAYARWQSPYPFYGTAYRGAAAVPLSGTAQDGQPYTFTPGTGGQTTALFFGFTHCATICPLTLSYLNKVRQALPEGQRRNFQVLFVSIDPARDTPQRLGEYVSYFGSGTGLRMAEPALGQAARAYGVAYQKADVQGAEYQMNHTTATYLVDAAGRIRVLWDYTQLPEVSRVLADVQYVMEHP</sequence>
<name>A0ABV7Z3J2_9DEIO</name>
<keyword evidence="3" id="KW-0472">Membrane</keyword>
<accession>A0ABV7Z3J2</accession>
<dbReference type="InterPro" id="IPR036249">
    <property type="entry name" value="Thioredoxin-like_sf"/>
</dbReference>
<reference evidence="6" key="1">
    <citation type="journal article" date="2019" name="Int. J. Syst. Evol. Microbiol.">
        <title>The Global Catalogue of Microorganisms (GCM) 10K type strain sequencing project: providing services to taxonomists for standard genome sequencing and annotation.</title>
        <authorList>
            <consortium name="The Broad Institute Genomics Platform"/>
            <consortium name="The Broad Institute Genome Sequencing Center for Infectious Disease"/>
            <person name="Wu L."/>
            <person name="Ma J."/>
        </authorList>
    </citation>
    <scope>NUCLEOTIDE SEQUENCE [LARGE SCALE GENOMIC DNA]</scope>
    <source>
        <strain evidence="6">CCTCC AB 2017081</strain>
    </source>
</reference>
<evidence type="ECO:0000256" key="3">
    <source>
        <dbReference type="SAM" id="Phobius"/>
    </source>
</evidence>
<dbReference type="Gene3D" id="3.40.30.10">
    <property type="entry name" value="Glutaredoxin"/>
    <property type="match status" value="1"/>
</dbReference>